<keyword evidence="1" id="KW-1133">Transmembrane helix</keyword>
<feature type="transmembrane region" description="Helical" evidence="1">
    <location>
        <begin position="12"/>
        <end position="34"/>
    </location>
</feature>
<organism evidence="2 3">
    <name type="scientific">Streptomyces noursei</name>
    <name type="common">Streptomyces albulus</name>
    <dbReference type="NCBI Taxonomy" id="1971"/>
    <lineage>
        <taxon>Bacteria</taxon>
        <taxon>Bacillati</taxon>
        <taxon>Actinomycetota</taxon>
        <taxon>Actinomycetes</taxon>
        <taxon>Kitasatosporales</taxon>
        <taxon>Streptomycetaceae</taxon>
        <taxon>Streptomyces</taxon>
    </lineage>
</organism>
<keyword evidence="1" id="KW-0472">Membrane</keyword>
<evidence type="ECO:0000256" key="1">
    <source>
        <dbReference type="SAM" id="Phobius"/>
    </source>
</evidence>
<dbReference type="EMBL" id="BHXC01000006">
    <property type="protein sequence ID" value="GCB89701.1"/>
    <property type="molecule type" value="Genomic_DNA"/>
</dbReference>
<dbReference type="Proteomes" id="UP000288351">
    <property type="component" value="Unassembled WGS sequence"/>
</dbReference>
<reference evidence="2 3" key="1">
    <citation type="journal article" date="2019" name="Microbiol. Resour. Announc.">
        <title>Draft Genome Sequence of the Most Traditional epsilon-Poly-l-Lysine Producer, Streptomyces albulus NBRC14147.</title>
        <authorList>
            <person name="Yamanaka K."/>
            <person name="Hamano Y."/>
        </authorList>
    </citation>
    <scope>NUCLEOTIDE SEQUENCE [LARGE SCALE GENOMIC DNA]</scope>
    <source>
        <strain evidence="2 3">NBRC 14147</strain>
    </source>
</reference>
<keyword evidence="1" id="KW-0812">Transmembrane</keyword>
<feature type="transmembrane region" description="Helical" evidence="1">
    <location>
        <begin position="46"/>
        <end position="72"/>
    </location>
</feature>
<comment type="caution">
    <text evidence="2">The sequence shown here is derived from an EMBL/GenBank/DDBJ whole genome shotgun (WGS) entry which is preliminary data.</text>
</comment>
<accession>A0A401QWC1</accession>
<proteinExistence type="predicted"/>
<gene>
    <name evidence="2" type="ORF">SALB_02389</name>
</gene>
<name>A0A401QWC1_STRNR</name>
<evidence type="ECO:0000313" key="3">
    <source>
        <dbReference type="Proteomes" id="UP000288351"/>
    </source>
</evidence>
<protein>
    <recommendedName>
        <fullName evidence="4">DUF4190 domain-containing protein</fullName>
    </recommendedName>
</protein>
<sequence length="98" mass="10370">MAAMVLGLTGLLTSILVIGGLLGVIGLITGIVALRTAQRTGIGRGASLTGVVTSFIAIAVSVLAALFLTWYANQTQQCYRPDSFRQYQQCVHQQLTSD</sequence>
<evidence type="ECO:0000313" key="2">
    <source>
        <dbReference type="EMBL" id="GCB89701.1"/>
    </source>
</evidence>
<dbReference type="AlphaFoldDB" id="A0A401QWC1"/>
<evidence type="ECO:0008006" key="4">
    <source>
        <dbReference type="Google" id="ProtNLM"/>
    </source>
</evidence>